<feature type="domain" description="Plastocyanin-like" evidence="14">
    <location>
        <begin position="217"/>
        <end position="372"/>
    </location>
</feature>
<evidence type="ECO:0000256" key="12">
    <source>
        <dbReference type="SAM" id="MobiDB-lite"/>
    </source>
</evidence>
<comment type="caution">
    <text evidence="17">The sequence shown here is derived from an EMBL/GenBank/DDBJ whole genome shotgun (WGS) entry which is preliminary data.</text>
</comment>
<evidence type="ECO:0000259" key="14">
    <source>
        <dbReference type="Pfam" id="PF00394"/>
    </source>
</evidence>
<dbReference type="CDD" id="cd13910">
    <property type="entry name" value="CuRO_3_MCO_like_4"/>
    <property type="match status" value="1"/>
</dbReference>
<dbReference type="GO" id="GO:0052716">
    <property type="term" value="F:hydroquinone:oxygen oxidoreductase activity"/>
    <property type="evidence" value="ECO:0007669"/>
    <property type="project" value="UniProtKB-EC"/>
</dbReference>
<feature type="region of interest" description="Disordered" evidence="12">
    <location>
        <begin position="383"/>
        <end position="402"/>
    </location>
</feature>
<dbReference type="AlphaFoldDB" id="A0A4Y9XLB6"/>
<accession>A0A4Y9XLB6</accession>
<keyword evidence="13" id="KW-1133">Transmembrane helix</keyword>
<proteinExistence type="inferred from homology"/>
<dbReference type="Gene3D" id="2.60.40.420">
    <property type="entry name" value="Cupredoxins - blue copper proteins"/>
    <property type="match status" value="3"/>
</dbReference>
<evidence type="ECO:0000256" key="8">
    <source>
        <dbReference type="ARBA" id="ARBA00023002"/>
    </source>
</evidence>
<evidence type="ECO:0000256" key="6">
    <source>
        <dbReference type="ARBA" id="ARBA00022525"/>
    </source>
</evidence>
<evidence type="ECO:0000256" key="2">
    <source>
        <dbReference type="ARBA" id="ARBA00001935"/>
    </source>
</evidence>
<evidence type="ECO:0000256" key="11">
    <source>
        <dbReference type="ARBA" id="ARBA00023180"/>
    </source>
</evidence>
<evidence type="ECO:0000256" key="4">
    <source>
        <dbReference type="ARBA" id="ARBA00010609"/>
    </source>
</evidence>
<dbReference type="FunFam" id="2.60.40.420:FF:000045">
    <property type="entry name" value="Laccase 2"/>
    <property type="match status" value="1"/>
</dbReference>
<dbReference type="InterPro" id="IPR045087">
    <property type="entry name" value="Cu-oxidase_fam"/>
</dbReference>
<evidence type="ECO:0000256" key="3">
    <source>
        <dbReference type="ARBA" id="ARBA00004613"/>
    </source>
</evidence>
<comment type="subcellular location">
    <subcellularLocation>
        <location evidence="3">Secreted</location>
    </subcellularLocation>
</comment>
<evidence type="ECO:0000256" key="5">
    <source>
        <dbReference type="ARBA" id="ARBA00012297"/>
    </source>
</evidence>
<keyword evidence="6" id="KW-0964">Secreted</keyword>
<keyword evidence="13" id="KW-0812">Transmembrane</keyword>
<dbReference type="GO" id="GO:0005576">
    <property type="term" value="C:extracellular region"/>
    <property type="evidence" value="ECO:0007669"/>
    <property type="project" value="UniProtKB-SubCell"/>
</dbReference>
<dbReference type="InterPro" id="IPR008972">
    <property type="entry name" value="Cupredoxin"/>
</dbReference>
<reference evidence="17 18" key="1">
    <citation type="submission" date="2019-01" db="EMBL/GenBank/DDBJ databases">
        <title>Genome sequencing of the rare red list fungi Fomitopsis rosea.</title>
        <authorList>
            <person name="Buettner E."/>
            <person name="Kellner H."/>
        </authorList>
    </citation>
    <scope>NUCLEOTIDE SEQUENCE [LARGE SCALE GENOMIC DNA]</scope>
    <source>
        <strain evidence="17 18">DSM 105464</strain>
    </source>
</reference>
<evidence type="ECO:0000256" key="9">
    <source>
        <dbReference type="ARBA" id="ARBA00023008"/>
    </source>
</evidence>
<comment type="cofactor">
    <cofactor evidence="2">
        <name>Cu cation</name>
        <dbReference type="ChEBI" id="CHEBI:23378"/>
    </cofactor>
</comment>
<dbReference type="Pfam" id="PF00394">
    <property type="entry name" value="Cu-oxidase"/>
    <property type="match status" value="1"/>
</dbReference>
<keyword evidence="8" id="KW-0560">Oxidoreductase</keyword>
<keyword evidence="13" id="KW-0472">Membrane</keyword>
<feature type="domain" description="Plastocyanin-like" evidence="15">
    <location>
        <begin position="461"/>
        <end position="575"/>
    </location>
</feature>
<dbReference type="EC" id="1.10.3.2" evidence="5"/>
<dbReference type="InterPro" id="IPR001117">
    <property type="entry name" value="Cu-oxidase_2nd"/>
</dbReference>
<dbReference type="SUPFAM" id="SSF49503">
    <property type="entry name" value="Cupredoxins"/>
    <property type="match status" value="3"/>
</dbReference>
<dbReference type="InterPro" id="IPR033138">
    <property type="entry name" value="Cu_oxidase_CS"/>
</dbReference>
<evidence type="ECO:0000313" key="17">
    <source>
        <dbReference type="EMBL" id="TFY50856.1"/>
    </source>
</evidence>
<dbReference type="InterPro" id="IPR002355">
    <property type="entry name" value="Cu_oxidase_Cu_BS"/>
</dbReference>
<evidence type="ECO:0000259" key="16">
    <source>
        <dbReference type="Pfam" id="PF07732"/>
    </source>
</evidence>
<evidence type="ECO:0000256" key="10">
    <source>
        <dbReference type="ARBA" id="ARBA00023157"/>
    </source>
</evidence>
<comment type="similarity">
    <text evidence="4">Belongs to the multicopper oxidase family.</text>
</comment>
<organism evidence="17 18">
    <name type="scientific">Rhodofomes roseus</name>
    <dbReference type="NCBI Taxonomy" id="34475"/>
    <lineage>
        <taxon>Eukaryota</taxon>
        <taxon>Fungi</taxon>
        <taxon>Dikarya</taxon>
        <taxon>Basidiomycota</taxon>
        <taxon>Agaricomycotina</taxon>
        <taxon>Agaricomycetes</taxon>
        <taxon>Polyporales</taxon>
        <taxon>Rhodofomes</taxon>
    </lineage>
</organism>
<evidence type="ECO:0000256" key="1">
    <source>
        <dbReference type="ARBA" id="ARBA00000349"/>
    </source>
</evidence>
<keyword evidence="7" id="KW-0479">Metal-binding</keyword>
<gene>
    <name evidence="17" type="ORF">EVJ58_g10860</name>
</gene>
<protein>
    <recommendedName>
        <fullName evidence="5">laccase</fullName>
        <ecNumber evidence="5">1.10.3.2</ecNumber>
    </recommendedName>
</protein>
<keyword evidence="9" id="KW-0186">Copper</keyword>
<feature type="transmembrane region" description="Helical" evidence="13">
    <location>
        <begin position="33"/>
        <end position="60"/>
    </location>
</feature>
<dbReference type="Pfam" id="PF07732">
    <property type="entry name" value="Cu-oxidase_3"/>
    <property type="match status" value="1"/>
</dbReference>
<dbReference type="EMBL" id="SEKV01001351">
    <property type="protein sequence ID" value="TFY50856.1"/>
    <property type="molecule type" value="Genomic_DNA"/>
</dbReference>
<dbReference type="InterPro" id="IPR011707">
    <property type="entry name" value="Cu-oxidase-like_N"/>
</dbReference>
<comment type="catalytic activity">
    <reaction evidence="1">
        <text>4 hydroquinone + O2 = 4 benzosemiquinone + 2 H2O</text>
        <dbReference type="Rhea" id="RHEA:11276"/>
        <dbReference type="ChEBI" id="CHEBI:15377"/>
        <dbReference type="ChEBI" id="CHEBI:15379"/>
        <dbReference type="ChEBI" id="CHEBI:17594"/>
        <dbReference type="ChEBI" id="CHEBI:17977"/>
        <dbReference type="EC" id="1.10.3.2"/>
    </reaction>
</comment>
<dbReference type="Pfam" id="PF07731">
    <property type="entry name" value="Cu-oxidase_2"/>
    <property type="match status" value="1"/>
</dbReference>
<dbReference type="Proteomes" id="UP000298390">
    <property type="component" value="Unassembled WGS sequence"/>
</dbReference>
<evidence type="ECO:0000313" key="18">
    <source>
        <dbReference type="Proteomes" id="UP000298390"/>
    </source>
</evidence>
<dbReference type="GO" id="GO:0005507">
    <property type="term" value="F:copper ion binding"/>
    <property type="evidence" value="ECO:0007669"/>
    <property type="project" value="InterPro"/>
</dbReference>
<feature type="domain" description="Plastocyanin-like" evidence="16">
    <location>
        <begin position="136"/>
        <end position="209"/>
    </location>
</feature>
<dbReference type="PANTHER" id="PTHR11709:SF414">
    <property type="entry name" value="ADR239WP"/>
    <property type="match status" value="1"/>
</dbReference>
<dbReference type="STRING" id="34475.A0A4Y9XLB6"/>
<keyword evidence="10" id="KW-1015">Disulfide bond</keyword>
<sequence length="593" mass="65038">MPDAKVGTPSEEERLTGPGLSSAPRPTSRWRRFFWVAATLATTAIISIALALGLGLGLGLRHHDSGIGSGDSNVLPAVSTPDSSAYRMNMSLVDESPTTRYYDFVVEEATGAPDGVEKLMLVVNGIPERRLTDERIPSTSAIHWHGLFQNGTNYYDGTDAITQCGIPPGEWMVYNFTFDDWTGSTWWHAHVDTQYTDGITGALIVHGRNESVPAYDEDIVIQVSDLYHGFSADLLEYYFTPGGIDGTPGNEPVPDGGTINGVGQYGSHNSSFFNFTLQPDKTYRLRIINPGTFVPLAFSVDGHTLTVIEGDGTPVEPVEVSSVSVAVAQRYSVLLKTNQTAGAYWMRAALDTTQFTYDNPGCQTEIRGVIRYGVDNDAMPDVSLLDNPPALPSGSSGELDTDDLVPVAGGRAPDPTFTVYFTMSMEYPEGEDESTSRYLAFINQTSWEPLSNTSSLFSHLGNSTPTGSSDFGGSQLMTTVNDWSVVDMIVDNLDDGDHPFHLHGYKFWIMDGGDGRWQGQTPNNTAPMFRDTVVIPAYNWMILRFVADNPGYWPFHCHIGWHMSAGLLFQFNILPSKSAQFQIPQYMLDMCGR</sequence>
<dbReference type="InterPro" id="IPR011706">
    <property type="entry name" value="Cu-oxidase_C"/>
</dbReference>
<dbReference type="PROSITE" id="PS00079">
    <property type="entry name" value="MULTICOPPER_OXIDASE1"/>
    <property type="match status" value="1"/>
</dbReference>
<keyword evidence="11" id="KW-0325">Glycoprotein</keyword>
<feature type="region of interest" description="Disordered" evidence="12">
    <location>
        <begin position="1"/>
        <end position="25"/>
    </location>
</feature>
<dbReference type="PROSITE" id="PS00080">
    <property type="entry name" value="MULTICOPPER_OXIDASE2"/>
    <property type="match status" value="1"/>
</dbReference>
<evidence type="ECO:0000256" key="13">
    <source>
        <dbReference type="SAM" id="Phobius"/>
    </source>
</evidence>
<name>A0A4Y9XLB6_9APHY</name>
<evidence type="ECO:0000259" key="15">
    <source>
        <dbReference type="Pfam" id="PF07731"/>
    </source>
</evidence>
<dbReference type="PANTHER" id="PTHR11709">
    <property type="entry name" value="MULTI-COPPER OXIDASE"/>
    <property type="match status" value="1"/>
</dbReference>
<evidence type="ECO:0000256" key="7">
    <source>
        <dbReference type="ARBA" id="ARBA00022723"/>
    </source>
</evidence>